<protein>
    <submittedName>
        <fullName evidence="1">Uncharacterized protein</fullName>
    </submittedName>
</protein>
<dbReference type="EMBL" id="CP016895">
    <property type="protein sequence ID" value="AOA58477.1"/>
    <property type="molecule type" value="Genomic_DNA"/>
</dbReference>
<dbReference type="RefSeq" id="WP_067554974.1">
    <property type="nucleotide sequence ID" value="NZ_CP016895.1"/>
</dbReference>
<name>A0A1B2LZV8_9GAMM</name>
<dbReference type="KEGG" id="ala:BFG52_09005"/>
<keyword evidence="2" id="KW-1185">Reference proteome</keyword>
<dbReference type="Proteomes" id="UP000093391">
    <property type="component" value="Chromosome"/>
</dbReference>
<gene>
    <name evidence="1" type="ORF">BFG52_09005</name>
</gene>
<proteinExistence type="predicted"/>
<evidence type="ECO:0000313" key="2">
    <source>
        <dbReference type="Proteomes" id="UP000093391"/>
    </source>
</evidence>
<sequence length="94" mass="10981">MRDISDLLAISDDNHPDFGMNEVSFECGRENKEEDEAKKSYQCFRQILDQAKKNGWNFFIDLDKPRITGKDSYELLNHNLKTQGDIRLPSLIIF</sequence>
<dbReference type="AlphaFoldDB" id="A0A1B2LZV8"/>
<accession>A0A1B2LZV8</accession>
<organism evidence="1 2">
    <name type="scientific">Acinetobacter larvae</name>
    <dbReference type="NCBI Taxonomy" id="1789224"/>
    <lineage>
        <taxon>Bacteria</taxon>
        <taxon>Pseudomonadati</taxon>
        <taxon>Pseudomonadota</taxon>
        <taxon>Gammaproteobacteria</taxon>
        <taxon>Moraxellales</taxon>
        <taxon>Moraxellaceae</taxon>
        <taxon>Acinetobacter</taxon>
    </lineage>
</organism>
<reference evidence="1 2" key="1">
    <citation type="submission" date="2016-08" db="EMBL/GenBank/DDBJ databases">
        <authorList>
            <person name="Seilhamer J.J."/>
        </authorList>
    </citation>
    <scope>NUCLEOTIDE SEQUENCE [LARGE SCALE GENOMIC DNA]</scope>
    <source>
        <strain evidence="1 2">BRTC-1</strain>
    </source>
</reference>
<evidence type="ECO:0000313" key="1">
    <source>
        <dbReference type="EMBL" id="AOA58477.1"/>
    </source>
</evidence>